<keyword evidence="9" id="KW-1185">Reference proteome</keyword>
<accession>A0A7H8RFB5</accession>
<dbReference type="InterPro" id="IPR011032">
    <property type="entry name" value="GroES-like_sf"/>
</dbReference>
<name>A0A7H8RFB5_TALRU</name>
<sequence>MNSRTLDIENDASVDGFELGSYDLVIAGSVLHATHIISHTMKSVQSCLNLGADIVRSSFIGGLMEGWWSGSDDDRIWNPAVTEDQWDAILHEIGFSGIGLSLHDYENPDCWECSVILSTAVGLPSCSNQGAREEQTVCFIGDPTSSFQRNIFERGKIALASHLSAAVIIEMRRLEDCVPAKTSTVVFTTETEAPFLFNLSAKDTGVLGCRRMDKNTSKREIHSTRKNARTRLELRRSSQQSTSVTSCQGPYGPPQPSIRSLEEAGPVRLAIEHHGLLDTLHWTEEKQYSPQDQMQPDEVEVQVQAVGMNFKDSLIALGRMPGETFGQEFAGIVTRAGNNAPFRAGDRVAGGSTESFKTLVRTTANLPCRIPDNMTFAEAASVPTQFCTAWQVIHEIARLKKGESILIRAAAGGTGQASLQIAQSVGAEIYATVGSKSKKDILMTEYGIPADHIFYSRHVSFSRGIMRATKGRGVDVIINSLSGDLLRASWECIGAGGWFVEIGKRDILSNSNLPMAPFGNNATFTHFYGSNMLGSDDWKMCTEALFGLFVSSQLHIQRPLQVLSISDAEDSFRMMQSGRAAGKIVLQVEPHAPVRTILQPKQRLCTLDAHATYVVVGGLGGLGRTILRWMVSRGARNMVLLGRSGATSTKALELLAKLRAQHPDIRIETPRCNVVDMGTLQHVLQNVTRFMPPIRGCVQAAMVLRDIMSSDMPYEDWHTSLDYKLRGSRNLAQNLPAESLQERAIVFQALVEKLTRACNLRPERVDTYRHVPIRNLAWIRFSRSRCATGLGRSSVQMSPYLSSWAARRC</sequence>
<evidence type="ECO:0000256" key="2">
    <source>
        <dbReference type="ARBA" id="ARBA00022553"/>
    </source>
</evidence>
<dbReference type="PANTHER" id="PTHR45681">
    <property type="entry name" value="POLYKETIDE SYNTHASE 44-RELATED"/>
    <property type="match status" value="1"/>
</dbReference>
<protein>
    <submittedName>
        <fullName evidence="8">Uncharacterized protein</fullName>
    </submittedName>
</protein>
<dbReference type="EMBL" id="CP055903">
    <property type="protein sequence ID" value="QKX64797.1"/>
    <property type="molecule type" value="Genomic_DNA"/>
</dbReference>
<feature type="domain" description="Ketoreductase" evidence="6">
    <location>
        <begin position="611"/>
        <end position="782"/>
    </location>
</feature>
<dbReference type="InterPro" id="IPR013154">
    <property type="entry name" value="ADH-like_N"/>
</dbReference>
<feature type="region of interest" description="Disordered" evidence="5">
    <location>
        <begin position="215"/>
        <end position="260"/>
    </location>
</feature>
<dbReference type="SMART" id="SM00829">
    <property type="entry name" value="PKS_ER"/>
    <property type="match status" value="1"/>
</dbReference>
<evidence type="ECO:0000313" key="9">
    <source>
        <dbReference type="Proteomes" id="UP000509510"/>
    </source>
</evidence>
<feature type="domain" description="Enoyl reductase (ER)" evidence="7">
    <location>
        <begin position="275"/>
        <end position="586"/>
    </location>
</feature>
<dbReference type="SUPFAM" id="SSF50129">
    <property type="entry name" value="GroES-like"/>
    <property type="match status" value="1"/>
</dbReference>
<dbReference type="GO" id="GO:0016491">
    <property type="term" value="F:oxidoreductase activity"/>
    <property type="evidence" value="ECO:0007669"/>
    <property type="project" value="InterPro"/>
</dbReference>
<dbReference type="Pfam" id="PF13602">
    <property type="entry name" value="ADH_zinc_N_2"/>
    <property type="match status" value="1"/>
</dbReference>
<keyword evidence="4" id="KW-0511">Multifunctional enzyme</keyword>
<dbReference type="KEGG" id="trg:TRUGW13939_11973"/>
<keyword evidence="1" id="KW-0596">Phosphopantetheine</keyword>
<dbReference type="PANTHER" id="PTHR45681:SF6">
    <property type="entry name" value="POLYKETIDE SYNTHASE 37"/>
    <property type="match status" value="1"/>
</dbReference>
<evidence type="ECO:0000259" key="7">
    <source>
        <dbReference type="SMART" id="SM00829"/>
    </source>
</evidence>
<dbReference type="InterPro" id="IPR050444">
    <property type="entry name" value="Polyketide_Synthase"/>
</dbReference>
<evidence type="ECO:0000313" key="8">
    <source>
        <dbReference type="EMBL" id="QKX64797.1"/>
    </source>
</evidence>
<dbReference type="RefSeq" id="XP_035350970.1">
    <property type="nucleotide sequence ID" value="XM_035495077.1"/>
</dbReference>
<keyword evidence="2" id="KW-0597">Phosphoprotein</keyword>
<dbReference type="InterPro" id="IPR020843">
    <property type="entry name" value="ER"/>
</dbReference>
<dbReference type="Gene3D" id="3.40.50.150">
    <property type="entry name" value="Vaccinia Virus protein VP39"/>
    <property type="match status" value="1"/>
</dbReference>
<dbReference type="GO" id="GO:0016740">
    <property type="term" value="F:transferase activity"/>
    <property type="evidence" value="ECO:0007669"/>
    <property type="project" value="UniProtKB-KW"/>
</dbReference>
<dbReference type="GO" id="GO:1901336">
    <property type="term" value="P:lactone biosynthetic process"/>
    <property type="evidence" value="ECO:0007669"/>
    <property type="project" value="UniProtKB-ARBA"/>
</dbReference>
<evidence type="ECO:0000256" key="3">
    <source>
        <dbReference type="ARBA" id="ARBA00022679"/>
    </source>
</evidence>
<feature type="compositionally biased region" description="Low complexity" evidence="5">
    <location>
        <begin position="237"/>
        <end position="246"/>
    </location>
</feature>
<dbReference type="Pfam" id="PF08240">
    <property type="entry name" value="ADH_N"/>
    <property type="match status" value="1"/>
</dbReference>
<reference evidence="9" key="1">
    <citation type="submission" date="2020-06" db="EMBL/GenBank/DDBJ databases">
        <title>A chromosome-scale genome assembly of Talaromyces rugulosus W13939.</title>
        <authorList>
            <person name="Wang B."/>
            <person name="Guo L."/>
            <person name="Ye K."/>
            <person name="Wang L."/>
        </authorList>
    </citation>
    <scope>NUCLEOTIDE SEQUENCE [LARGE SCALE GENOMIC DNA]</scope>
    <source>
        <strain evidence="9">W13939</strain>
    </source>
</reference>
<proteinExistence type="predicted"/>
<evidence type="ECO:0000256" key="4">
    <source>
        <dbReference type="ARBA" id="ARBA00023268"/>
    </source>
</evidence>
<dbReference type="SMART" id="SM00822">
    <property type="entry name" value="PKS_KR"/>
    <property type="match status" value="1"/>
</dbReference>
<dbReference type="OrthoDB" id="4510809at2759"/>
<dbReference type="Pfam" id="PF08659">
    <property type="entry name" value="KR"/>
    <property type="match status" value="1"/>
</dbReference>
<keyword evidence="3" id="KW-0808">Transferase</keyword>
<dbReference type="FunFam" id="3.40.50.720:FF:000209">
    <property type="entry name" value="Polyketide synthase Pks12"/>
    <property type="match status" value="1"/>
</dbReference>
<dbReference type="InterPro" id="IPR029063">
    <property type="entry name" value="SAM-dependent_MTases_sf"/>
</dbReference>
<dbReference type="InterPro" id="IPR036291">
    <property type="entry name" value="NAD(P)-bd_dom_sf"/>
</dbReference>
<evidence type="ECO:0000256" key="5">
    <source>
        <dbReference type="SAM" id="MobiDB-lite"/>
    </source>
</evidence>
<evidence type="ECO:0000256" key="1">
    <source>
        <dbReference type="ARBA" id="ARBA00022450"/>
    </source>
</evidence>
<dbReference type="SUPFAM" id="SSF53335">
    <property type="entry name" value="S-adenosyl-L-methionine-dependent methyltransferases"/>
    <property type="match status" value="1"/>
</dbReference>
<dbReference type="CDD" id="cd05195">
    <property type="entry name" value="enoyl_red"/>
    <property type="match status" value="1"/>
</dbReference>
<dbReference type="Proteomes" id="UP000509510">
    <property type="component" value="Chromosome VI"/>
</dbReference>
<dbReference type="InterPro" id="IPR013968">
    <property type="entry name" value="PKS_KR"/>
</dbReference>
<dbReference type="GeneID" id="55999449"/>
<dbReference type="AlphaFoldDB" id="A0A7H8RFB5"/>
<dbReference type="SUPFAM" id="SSF51735">
    <property type="entry name" value="NAD(P)-binding Rossmann-fold domains"/>
    <property type="match status" value="2"/>
</dbReference>
<dbReference type="InterPro" id="IPR057326">
    <property type="entry name" value="KR_dom"/>
</dbReference>
<dbReference type="GO" id="GO:0044550">
    <property type="term" value="P:secondary metabolite biosynthetic process"/>
    <property type="evidence" value="ECO:0007669"/>
    <property type="project" value="UniProtKB-ARBA"/>
</dbReference>
<evidence type="ECO:0000259" key="6">
    <source>
        <dbReference type="SMART" id="SM00822"/>
    </source>
</evidence>
<dbReference type="Gene3D" id="3.40.50.720">
    <property type="entry name" value="NAD(P)-binding Rossmann-like Domain"/>
    <property type="match status" value="1"/>
</dbReference>
<organism evidence="8 9">
    <name type="scientific">Talaromyces rugulosus</name>
    <name type="common">Penicillium rugulosum</name>
    <dbReference type="NCBI Taxonomy" id="121627"/>
    <lineage>
        <taxon>Eukaryota</taxon>
        <taxon>Fungi</taxon>
        <taxon>Dikarya</taxon>
        <taxon>Ascomycota</taxon>
        <taxon>Pezizomycotina</taxon>
        <taxon>Eurotiomycetes</taxon>
        <taxon>Eurotiomycetidae</taxon>
        <taxon>Eurotiales</taxon>
        <taxon>Trichocomaceae</taxon>
        <taxon>Talaromyces</taxon>
        <taxon>Talaromyces sect. Islandici</taxon>
    </lineage>
</organism>
<gene>
    <name evidence="8" type="ORF">TRUGW13939_11973</name>
</gene>
<dbReference type="Gene3D" id="3.90.180.10">
    <property type="entry name" value="Medium-chain alcohol dehydrogenases, catalytic domain"/>
    <property type="match status" value="1"/>
</dbReference>